<dbReference type="Proteomes" id="UP001497383">
    <property type="component" value="Chromosome 5"/>
</dbReference>
<evidence type="ECO:0000256" key="4">
    <source>
        <dbReference type="ARBA" id="ARBA00023139"/>
    </source>
</evidence>
<evidence type="ECO:0000256" key="1">
    <source>
        <dbReference type="ARBA" id="ARBA00004308"/>
    </source>
</evidence>
<organism evidence="6 7">
    <name type="scientific">Lodderomyces beijingensis</name>
    <dbReference type="NCBI Taxonomy" id="1775926"/>
    <lineage>
        <taxon>Eukaryota</taxon>
        <taxon>Fungi</taxon>
        <taxon>Dikarya</taxon>
        <taxon>Ascomycota</taxon>
        <taxon>Saccharomycotina</taxon>
        <taxon>Pichiomycetes</taxon>
        <taxon>Debaryomycetaceae</taxon>
        <taxon>Candida/Lodderomyces clade</taxon>
        <taxon>Lodderomyces</taxon>
    </lineage>
</organism>
<evidence type="ECO:0000313" key="6">
    <source>
        <dbReference type="EMBL" id="CAK9440470.1"/>
    </source>
</evidence>
<dbReference type="GeneID" id="92209766"/>
<evidence type="ECO:0000256" key="3">
    <source>
        <dbReference type="ARBA" id="ARBA00023136"/>
    </source>
</evidence>
<protein>
    <recommendedName>
        <fullName evidence="8">Late endosomal/lysosomal adaptor and MAPK and MTOR activator 1</fullName>
    </recommendedName>
</protein>
<evidence type="ECO:0000256" key="2">
    <source>
        <dbReference type="ARBA" id="ARBA00022707"/>
    </source>
</evidence>
<proteinExistence type="predicted"/>
<dbReference type="EMBL" id="OZ022409">
    <property type="protein sequence ID" value="CAK9440470.1"/>
    <property type="molecule type" value="Genomic_DNA"/>
</dbReference>
<dbReference type="RefSeq" id="XP_066831508.1">
    <property type="nucleotide sequence ID" value="XM_066974806.1"/>
</dbReference>
<keyword evidence="3" id="KW-0472">Membrane</keyword>
<name>A0ABP0ZQA9_9ASCO</name>
<keyword evidence="5" id="KW-0449">Lipoprotein</keyword>
<dbReference type="InterPro" id="IPR028209">
    <property type="entry name" value="LAMTOR1/MEH1"/>
</dbReference>
<gene>
    <name evidence="6" type="ORF">LODBEIA_P45700</name>
</gene>
<keyword evidence="2" id="KW-0519">Myristate</keyword>
<comment type="subcellular location">
    <subcellularLocation>
        <location evidence="1">Endomembrane system</location>
    </subcellularLocation>
</comment>
<sequence length="152" mass="16911">MGVCFSCLNGGAYDQEDDETTSLLRRNQLQQDSNVLQEEEMLKQQQRQQELSSIVNDLSDKLIDVTSFLNNSSSQILTPPAAAASREHSTLQGSTSNLNAGVVRGTEKLERSYPYAYSKSEREKVVDGVKKLDDATRQACQVSVSEPLYLKF</sequence>
<evidence type="ECO:0000256" key="5">
    <source>
        <dbReference type="ARBA" id="ARBA00023288"/>
    </source>
</evidence>
<dbReference type="SMART" id="SM01262">
    <property type="entry name" value="LAMTOR"/>
    <property type="match status" value="1"/>
</dbReference>
<dbReference type="Pfam" id="PF15454">
    <property type="entry name" value="LAMTOR"/>
    <property type="match status" value="1"/>
</dbReference>
<keyword evidence="7" id="KW-1185">Reference proteome</keyword>
<evidence type="ECO:0008006" key="8">
    <source>
        <dbReference type="Google" id="ProtNLM"/>
    </source>
</evidence>
<reference evidence="6 7" key="1">
    <citation type="submission" date="2024-03" db="EMBL/GenBank/DDBJ databases">
        <authorList>
            <person name="Brejova B."/>
        </authorList>
    </citation>
    <scope>NUCLEOTIDE SEQUENCE [LARGE SCALE GENOMIC DNA]</scope>
    <source>
        <strain evidence="6 7">CBS 14171</strain>
    </source>
</reference>
<keyword evidence="4" id="KW-0564">Palmitate</keyword>
<accession>A0ABP0ZQA9</accession>
<evidence type="ECO:0000313" key="7">
    <source>
        <dbReference type="Proteomes" id="UP001497383"/>
    </source>
</evidence>